<feature type="region of interest" description="Disordered" evidence="1">
    <location>
        <begin position="131"/>
        <end position="154"/>
    </location>
</feature>
<comment type="caution">
    <text evidence="2">The sequence shown here is derived from an EMBL/GenBank/DDBJ whole genome shotgun (WGS) entry which is preliminary data.</text>
</comment>
<sequence>MGAEQKSGLVVAKAPTGPSQPAKFRRNPFAKSRPIPKKELYKRLVRTKSPPRKSVLSPAQRSILHPQSVEKSFAGLEEIKQEQRDTRVAPKWDDIYDPTPPNLYQDCFGSAEERKDKAEWKARLYAHRLAQGRGGGRVDKRRHDAGRLEDRKGR</sequence>
<evidence type="ECO:0000256" key="1">
    <source>
        <dbReference type="SAM" id="MobiDB-lite"/>
    </source>
</evidence>
<dbReference type="EMBL" id="JAPUFD010000004">
    <property type="protein sequence ID" value="MDI1487062.1"/>
    <property type="molecule type" value="Genomic_DNA"/>
</dbReference>
<dbReference type="Proteomes" id="UP001161017">
    <property type="component" value="Unassembled WGS sequence"/>
</dbReference>
<organism evidence="2 3">
    <name type="scientific">Ramalina farinacea</name>
    <dbReference type="NCBI Taxonomy" id="258253"/>
    <lineage>
        <taxon>Eukaryota</taxon>
        <taxon>Fungi</taxon>
        <taxon>Dikarya</taxon>
        <taxon>Ascomycota</taxon>
        <taxon>Pezizomycotina</taxon>
        <taxon>Lecanoromycetes</taxon>
        <taxon>OSLEUM clade</taxon>
        <taxon>Lecanoromycetidae</taxon>
        <taxon>Lecanorales</taxon>
        <taxon>Lecanorineae</taxon>
        <taxon>Ramalinaceae</taxon>
        <taxon>Ramalina</taxon>
    </lineage>
</organism>
<gene>
    <name evidence="2" type="ORF">OHK93_006325</name>
</gene>
<keyword evidence="3" id="KW-1185">Reference proteome</keyword>
<name>A0AA43QID2_9LECA</name>
<proteinExistence type="predicted"/>
<dbReference type="AlphaFoldDB" id="A0AA43QID2"/>
<feature type="region of interest" description="Disordered" evidence="1">
    <location>
        <begin position="1"/>
        <end position="36"/>
    </location>
</feature>
<evidence type="ECO:0000313" key="2">
    <source>
        <dbReference type="EMBL" id="MDI1487062.1"/>
    </source>
</evidence>
<protein>
    <submittedName>
        <fullName evidence="2">Uncharacterized protein</fullName>
    </submittedName>
</protein>
<accession>A0AA43QID2</accession>
<feature type="compositionally biased region" description="Basic and acidic residues" evidence="1">
    <location>
        <begin position="136"/>
        <end position="154"/>
    </location>
</feature>
<evidence type="ECO:0000313" key="3">
    <source>
        <dbReference type="Proteomes" id="UP001161017"/>
    </source>
</evidence>
<reference evidence="2" key="1">
    <citation type="journal article" date="2023" name="Genome Biol. Evol.">
        <title>First Whole Genome Sequence and Flow Cytometry Genome Size Data for the Lichen-Forming Fungus Ramalina farinacea (Ascomycota).</title>
        <authorList>
            <person name="Llewellyn T."/>
            <person name="Mian S."/>
            <person name="Hill R."/>
            <person name="Leitch I.J."/>
            <person name="Gaya E."/>
        </authorList>
    </citation>
    <scope>NUCLEOTIDE SEQUENCE</scope>
    <source>
        <strain evidence="2">LIQ254RAFAR</strain>
    </source>
</reference>